<evidence type="ECO:0000313" key="3">
    <source>
        <dbReference type="EMBL" id="KAK9146357.1"/>
    </source>
</evidence>
<dbReference type="PROSITE" id="PS51375">
    <property type="entry name" value="PPR"/>
    <property type="match status" value="5"/>
</dbReference>
<proteinExistence type="predicted"/>
<keyword evidence="4" id="KW-1185">Reference proteome</keyword>
<dbReference type="AlphaFoldDB" id="A0AAP0K7Z2"/>
<dbReference type="PANTHER" id="PTHR47926">
    <property type="entry name" value="PENTATRICOPEPTIDE REPEAT-CONTAINING PROTEIN"/>
    <property type="match status" value="1"/>
</dbReference>
<evidence type="ECO:0000256" key="1">
    <source>
        <dbReference type="ARBA" id="ARBA00022737"/>
    </source>
</evidence>
<dbReference type="InterPro" id="IPR011990">
    <property type="entry name" value="TPR-like_helical_dom_sf"/>
</dbReference>
<feature type="repeat" description="PPR" evidence="2">
    <location>
        <begin position="273"/>
        <end position="303"/>
    </location>
</feature>
<feature type="repeat" description="PPR" evidence="2">
    <location>
        <begin position="405"/>
        <end position="439"/>
    </location>
</feature>
<dbReference type="Proteomes" id="UP001417504">
    <property type="component" value="Unassembled WGS sequence"/>
</dbReference>
<dbReference type="InterPro" id="IPR046960">
    <property type="entry name" value="PPR_At4g14850-like_plant"/>
</dbReference>
<name>A0AAP0K7Z2_9MAGN</name>
<evidence type="ECO:0000256" key="2">
    <source>
        <dbReference type="PROSITE-ProRule" id="PRU00708"/>
    </source>
</evidence>
<dbReference type="FunFam" id="1.25.40.10:FF:000427">
    <property type="entry name" value="Pentatricopeptide repeat-containing protein chloroplastic"/>
    <property type="match status" value="1"/>
</dbReference>
<dbReference type="EMBL" id="JBBNAE010000002">
    <property type="protein sequence ID" value="KAK9146357.1"/>
    <property type="molecule type" value="Genomic_DNA"/>
</dbReference>
<dbReference type="Pfam" id="PF20431">
    <property type="entry name" value="E_motif"/>
    <property type="match status" value="1"/>
</dbReference>
<dbReference type="InterPro" id="IPR002885">
    <property type="entry name" value="PPR_rpt"/>
</dbReference>
<gene>
    <name evidence="3" type="ORF">Sjap_006260</name>
</gene>
<dbReference type="Gene3D" id="1.25.40.10">
    <property type="entry name" value="Tetratricopeptide repeat domain"/>
    <property type="match status" value="5"/>
</dbReference>
<feature type="repeat" description="PPR" evidence="2">
    <location>
        <begin position="304"/>
        <end position="338"/>
    </location>
</feature>
<dbReference type="GO" id="GO:0009451">
    <property type="term" value="P:RNA modification"/>
    <property type="evidence" value="ECO:0007669"/>
    <property type="project" value="InterPro"/>
</dbReference>
<dbReference type="NCBIfam" id="TIGR00756">
    <property type="entry name" value="PPR"/>
    <property type="match status" value="5"/>
</dbReference>
<feature type="repeat" description="PPR" evidence="2">
    <location>
        <begin position="71"/>
        <end position="105"/>
    </location>
</feature>
<comment type="caution">
    <text evidence="3">The sequence shown here is derived from an EMBL/GenBank/DDBJ whole genome shotgun (WGS) entry which is preliminary data.</text>
</comment>
<accession>A0AAP0K7Z2</accession>
<evidence type="ECO:0000313" key="4">
    <source>
        <dbReference type="Proteomes" id="UP001417504"/>
    </source>
</evidence>
<sequence length="631" mass="70957">MVVRLTKTECLLYLRNCKSMKELKRIHSQIFRIGLCQNKDVLNKLMVFCSAPGVGNMSYAERVLNYIHDPHLFVYNLMIKAFVKVGNSQKSVSLFHRMREEGVSPDNFTYPFVLKAIGCLQMISEGRKVHAFTVKNGLELDGYVRNSFMDMYASLGHLELMRQLFDETQTRNVVCWNILISGYVRHGRYEDAVSTFQEMENSKDVTPDEASVVSTLTACVALGDLELGKELHCYVNEKLEFTIVLGNALINMYAKCGCLSLAHRVFNDMPIKNAISWTSIVSGYVNAGRLDEARELFERSPEKDVILWTSLINGYVQFNCFDEAFALFRAMQMMRVKPDKFTVVALLTGCAQLGALEQGRWIHGFIEENNIRIDTVLGTALVDMYAKCGCIDKSLEIFRQVEEGDTALWTAIVCGLAMNGQTNKALELFSEMLTVGVKPDDITLVGVLSACNHGGLVEEGRMYFHSMKKVYGIEPKIEHYGCLVDLLGRAGLLYKTEAFIEMIQDAEDEALVPLWGALLNACRIHGNVYMGERIANRLSGIASSNSGVHTLIANIYAAAHRWRDVVNVRRQMKDMGVKKVPGCSAIEVNGIVHEFLVEDTSHPKTTEIYSLLNVMARMILDLKEYVVEVNI</sequence>
<reference evidence="3 4" key="1">
    <citation type="submission" date="2024-01" db="EMBL/GenBank/DDBJ databases">
        <title>Genome assemblies of Stephania.</title>
        <authorList>
            <person name="Yang L."/>
        </authorList>
    </citation>
    <scope>NUCLEOTIDE SEQUENCE [LARGE SCALE GENOMIC DNA]</scope>
    <source>
        <strain evidence="3">QJT</strain>
        <tissue evidence="3">Leaf</tissue>
    </source>
</reference>
<dbReference type="PANTHER" id="PTHR47926:SF489">
    <property type="entry name" value="PENTATRICOPEPTIDE REPEAT-CONTAINING PROTEIN"/>
    <property type="match status" value="1"/>
</dbReference>
<dbReference type="FunFam" id="1.25.40.10:FF:000348">
    <property type="entry name" value="Pentatricopeptide repeat-containing protein chloroplastic"/>
    <property type="match status" value="1"/>
</dbReference>
<dbReference type="InterPro" id="IPR046848">
    <property type="entry name" value="E_motif"/>
</dbReference>
<dbReference type="Pfam" id="PF01535">
    <property type="entry name" value="PPR"/>
    <property type="match status" value="2"/>
</dbReference>
<keyword evidence="1" id="KW-0677">Repeat</keyword>
<organism evidence="3 4">
    <name type="scientific">Stephania japonica</name>
    <dbReference type="NCBI Taxonomy" id="461633"/>
    <lineage>
        <taxon>Eukaryota</taxon>
        <taxon>Viridiplantae</taxon>
        <taxon>Streptophyta</taxon>
        <taxon>Embryophyta</taxon>
        <taxon>Tracheophyta</taxon>
        <taxon>Spermatophyta</taxon>
        <taxon>Magnoliopsida</taxon>
        <taxon>Ranunculales</taxon>
        <taxon>Menispermaceae</taxon>
        <taxon>Menispermoideae</taxon>
        <taxon>Cissampelideae</taxon>
        <taxon>Stephania</taxon>
    </lineage>
</organism>
<dbReference type="GO" id="GO:0003723">
    <property type="term" value="F:RNA binding"/>
    <property type="evidence" value="ECO:0007669"/>
    <property type="project" value="InterPro"/>
</dbReference>
<dbReference type="Pfam" id="PF13041">
    <property type="entry name" value="PPR_2"/>
    <property type="match status" value="4"/>
</dbReference>
<dbReference type="FunFam" id="1.25.40.10:FF:000989">
    <property type="entry name" value="Pentatricopeptide repeat-containing protein At1g31430"/>
    <property type="match status" value="1"/>
</dbReference>
<protein>
    <submittedName>
        <fullName evidence="3">Uncharacterized protein</fullName>
    </submittedName>
</protein>
<feature type="repeat" description="PPR" evidence="2">
    <location>
        <begin position="172"/>
        <end position="202"/>
    </location>
</feature>